<comment type="similarity">
    <text evidence="1">Belongs to the pseudouridine synthase RluA family.</text>
</comment>
<dbReference type="GO" id="GO:0003723">
    <property type="term" value="F:RNA binding"/>
    <property type="evidence" value="ECO:0007669"/>
    <property type="project" value="InterPro"/>
</dbReference>
<dbReference type="PANTHER" id="PTHR21600:SF44">
    <property type="entry name" value="RIBOSOMAL LARGE SUBUNIT PSEUDOURIDINE SYNTHASE D"/>
    <property type="match status" value="1"/>
</dbReference>
<evidence type="ECO:0000313" key="4">
    <source>
        <dbReference type="Proteomes" id="UP000714915"/>
    </source>
</evidence>
<dbReference type="AlphaFoldDB" id="A0A955LAZ6"/>
<feature type="non-terminal residue" evidence="3">
    <location>
        <position position="1"/>
    </location>
</feature>
<name>A0A955LAZ6_9BACT</name>
<evidence type="ECO:0000259" key="2">
    <source>
        <dbReference type="Pfam" id="PF00849"/>
    </source>
</evidence>
<dbReference type="InterPro" id="IPR006145">
    <property type="entry name" value="PsdUridine_synth_RsuA/RluA"/>
</dbReference>
<organism evidence="3 4">
    <name type="scientific">Candidatus Dojkabacteria bacterium</name>
    <dbReference type="NCBI Taxonomy" id="2099670"/>
    <lineage>
        <taxon>Bacteria</taxon>
        <taxon>Candidatus Dojkabacteria</taxon>
    </lineage>
</organism>
<dbReference type="PANTHER" id="PTHR21600">
    <property type="entry name" value="MITOCHONDRIAL RNA PSEUDOURIDINE SYNTHASE"/>
    <property type="match status" value="1"/>
</dbReference>
<reference evidence="3" key="2">
    <citation type="journal article" date="2021" name="Microbiome">
        <title>Successional dynamics and alternative stable states in a saline activated sludge microbial community over 9 years.</title>
        <authorList>
            <person name="Wang Y."/>
            <person name="Ye J."/>
            <person name="Ju F."/>
            <person name="Liu L."/>
            <person name="Boyd J.A."/>
            <person name="Deng Y."/>
            <person name="Parks D.H."/>
            <person name="Jiang X."/>
            <person name="Yin X."/>
            <person name="Woodcroft B.J."/>
            <person name="Tyson G.W."/>
            <person name="Hugenholtz P."/>
            <person name="Polz M.F."/>
            <person name="Zhang T."/>
        </authorList>
    </citation>
    <scope>NUCLEOTIDE SEQUENCE</scope>
    <source>
        <strain evidence="3">HKST-UBA09</strain>
    </source>
</reference>
<sequence>IVLGCRFDSEKILNAPIGRSPNNRLKMSTHAKSSKEAITHLKVLEYFQHFSHLELKLETGRTHQIRVHLSELLNAPIVNDELYGRSKEESKFFTSKMKSILSGYAYPLLHAKVLGFIHPVTKEKLRFEHPPSKIFLDTLNALRSENGKNTPSI</sequence>
<accession>A0A955LAZ6</accession>
<dbReference type="CDD" id="cd02869">
    <property type="entry name" value="PseudoU_synth_RluA_like"/>
    <property type="match status" value="1"/>
</dbReference>
<dbReference type="InterPro" id="IPR020103">
    <property type="entry name" value="PsdUridine_synth_cat_dom_sf"/>
</dbReference>
<dbReference type="GO" id="GO:0009982">
    <property type="term" value="F:pseudouridine synthase activity"/>
    <property type="evidence" value="ECO:0007669"/>
    <property type="project" value="InterPro"/>
</dbReference>
<dbReference type="EMBL" id="JAGQLF010000121">
    <property type="protein sequence ID" value="MCA9387409.1"/>
    <property type="molecule type" value="Genomic_DNA"/>
</dbReference>
<protein>
    <submittedName>
        <fullName evidence="3">RNA pseudouridine synthase</fullName>
    </submittedName>
</protein>
<comment type="caution">
    <text evidence="3">The sequence shown here is derived from an EMBL/GenBank/DDBJ whole genome shotgun (WGS) entry which is preliminary data.</text>
</comment>
<gene>
    <name evidence="3" type="ORF">KC669_05250</name>
</gene>
<reference evidence="3" key="1">
    <citation type="submission" date="2020-04" db="EMBL/GenBank/DDBJ databases">
        <authorList>
            <person name="Zhang T."/>
        </authorList>
    </citation>
    <scope>NUCLEOTIDE SEQUENCE</scope>
    <source>
        <strain evidence="3">HKST-UBA09</strain>
    </source>
</reference>
<dbReference type="GO" id="GO:0140098">
    <property type="term" value="F:catalytic activity, acting on RNA"/>
    <property type="evidence" value="ECO:0007669"/>
    <property type="project" value="UniProtKB-ARBA"/>
</dbReference>
<dbReference type="Gene3D" id="3.30.2350.10">
    <property type="entry name" value="Pseudouridine synthase"/>
    <property type="match status" value="1"/>
</dbReference>
<proteinExistence type="inferred from homology"/>
<evidence type="ECO:0000313" key="3">
    <source>
        <dbReference type="EMBL" id="MCA9387409.1"/>
    </source>
</evidence>
<evidence type="ECO:0000256" key="1">
    <source>
        <dbReference type="ARBA" id="ARBA00010876"/>
    </source>
</evidence>
<dbReference type="GO" id="GO:0000455">
    <property type="term" value="P:enzyme-directed rRNA pseudouridine synthesis"/>
    <property type="evidence" value="ECO:0007669"/>
    <property type="project" value="TreeGrafter"/>
</dbReference>
<dbReference type="SUPFAM" id="SSF55120">
    <property type="entry name" value="Pseudouridine synthase"/>
    <property type="match status" value="1"/>
</dbReference>
<dbReference type="Pfam" id="PF00849">
    <property type="entry name" value="PseudoU_synth_2"/>
    <property type="match status" value="1"/>
</dbReference>
<feature type="domain" description="Pseudouridine synthase RsuA/RluA-like" evidence="2">
    <location>
        <begin position="8"/>
        <end position="70"/>
    </location>
</feature>
<dbReference type="InterPro" id="IPR050188">
    <property type="entry name" value="RluA_PseudoU_synthase"/>
</dbReference>
<dbReference type="Proteomes" id="UP000714915">
    <property type="component" value="Unassembled WGS sequence"/>
</dbReference>